<reference evidence="3" key="1">
    <citation type="journal article" date="2014" name="Front. Microbiol.">
        <title>High frequency of phylogenetically diverse reductive dehalogenase-homologous genes in deep subseafloor sedimentary metagenomes.</title>
        <authorList>
            <person name="Kawai M."/>
            <person name="Futagami T."/>
            <person name="Toyoda A."/>
            <person name="Takaki Y."/>
            <person name="Nishi S."/>
            <person name="Hori S."/>
            <person name="Arai W."/>
            <person name="Tsubouchi T."/>
            <person name="Morono Y."/>
            <person name="Uchiyama I."/>
            <person name="Ito T."/>
            <person name="Fujiyama A."/>
            <person name="Inagaki F."/>
            <person name="Takami H."/>
        </authorList>
    </citation>
    <scope>NUCLEOTIDE SEQUENCE</scope>
    <source>
        <strain evidence="3">Expedition CK06-06</strain>
    </source>
</reference>
<evidence type="ECO:0000256" key="1">
    <source>
        <dbReference type="SAM" id="Phobius"/>
    </source>
</evidence>
<keyword evidence="1" id="KW-1133">Transmembrane helix</keyword>
<comment type="caution">
    <text evidence="3">The sequence shown here is derived from an EMBL/GenBank/DDBJ whole genome shotgun (WGS) entry which is preliminary data.</text>
</comment>
<gene>
    <name evidence="3" type="ORF">S03H2_28285</name>
</gene>
<organism evidence="3">
    <name type="scientific">marine sediment metagenome</name>
    <dbReference type="NCBI Taxonomy" id="412755"/>
    <lineage>
        <taxon>unclassified sequences</taxon>
        <taxon>metagenomes</taxon>
        <taxon>ecological metagenomes</taxon>
    </lineage>
</organism>
<keyword evidence="1" id="KW-0472">Membrane</keyword>
<sequence>SEGEEVTVSLTVTNIGEEEGTYTVNLKIDGLVAELAEVTLKGGASTTVSFTLTEAEGTYQVEVDGLTDGFTVTAPGFVLSPGYIAGILILIIAVAAIIYAYWKGMLPPLYPKIDDEI</sequence>
<dbReference type="InterPro" id="IPR011635">
    <property type="entry name" value="CARDB"/>
</dbReference>
<name>X1GCI5_9ZZZZ</name>
<dbReference type="InterPro" id="IPR013783">
    <property type="entry name" value="Ig-like_fold"/>
</dbReference>
<keyword evidence="1" id="KW-0812">Transmembrane</keyword>
<evidence type="ECO:0000313" key="3">
    <source>
        <dbReference type="EMBL" id="GAH55591.1"/>
    </source>
</evidence>
<dbReference type="EMBL" id="BARU01017039">
    <property type="protein sequence ID" value="GAH55591.1"/>
    <property type="molecule type" value="Genomic_DNA"/>
</dbReference>
<dbReference type="AlphaFoldDB" id="X1GCI5"/>
<protein>
    <recommendedName>
        <fullName evidence="2">CARDB domain-containing protein</fullName>
    </recommendedName>
</protein>
<feature type="non-terminal residue" evidence="3">
    <location>
        <position position="1"/>
    </location>
</feature>
<evidence type="ECO:0000259" key="2">
    <source>
        <dbReference type="Pfam" id="PF07705"/>
    </source>
</evidence>
<feature type="transmembrane region" description="Helical" evidence="1">
    <location>
        <begin position="83"/>
        <end position="102"/>
    </location>
</feature>
<dbReference type="Pfam" id="PF07705">
    <property type="entry name" value="CARDB"/>
    <property type="match status" value="1"/>
</dbReference>
<feature type="domain" description="CARDB" evidence="2">
    <location>
        <begin position="2"/>
        <end position="63"/>
    </location>
</feature>
<dbReference type="Gene3D" id="2.60.40.10">
    <property type="entry name" value="Immunoglobulins"/>
    <property type="match status" value="1"/>
</dbReference>
<accession>X1GCI5</accession>
<proteinExistence type="predicted"/>